<organism evidence="1 2">
    <name type="scientific">Kipferlia bialata</name>
    <dbReference type="NCBI Taxonomy" id="797122"/>
    <lineage>
        <taxon>Eukaryota</taxon>
        <taxon>Metamonada</taxon>
        <taxon>Carpediemonas-like organisms</taxon>
        <taxon>Kipferlia</taxon>
    </lineage>
</organism>
<evidence type="ECO:0000313" key="1">
    <source>
        <dbReference type="EMBL" id="GIQ91125.1"/>
    </source>
</evidence>
<gene>
    <name evidence="1" type="ORF">KIPB_014227</name>
</gene>
<dbReference type="AlphaFoldDB" id="A0A9K3GQP1"/>
<sequence length="96" mass="10272">NNALPTCTQITQNPYDLLELSLSQSKGANQLTSVQDMVFLIRYAQQLPLLPRTAQFLMTVLTRSPLTHSHFATQAPGEAAAAPVDPAIVTALGGPQ</sequence>
<protein>
    <submittedName>
        <fullName evidence="1">Uncharacterized protein</fullName>
    </submittedName>
</protein>
<comment type="caution">
    <text evidence="1">The sequence shown here is derived from an EMBL/GenBank/DDBJ whole genome shotgun (WGS) entry which is preliminary data.</text>
</comment>
<accession>A0A9K3GQP1</accession>
<name>A0A9K3GQP1_9EUKA</name>
<feature type="non-terminal residue" evidence="1">
    <location>
        <position position="96"/>
    </location>
</feature>
<feature type="non-terminal residue" evidence="1">
    <location>
        <position position="1"/>
    </location>
</feature>
<keyword evidence="2" id="KW-1185">Reference proteome</keyword>
<evidence type="ECO:0000313" key="2">
    <source>
        <dbReference type="Proteomes" id="UP000265618"/>
    </source>
</evidence>
<dbReference type="Proteomes" id="UP000265618">
    <property type="component" value="Unassembled WGS sequence"/>
</dbReference>
<reference evidence="1 2" key="1">
    <citation type="journal article" date="2018" name="PLoS ONE">
        <title>The draft genome of Kipferlia bialata reveals reductive genome evolution in fornicate parasites.</title>
        <authorList>
            <person name="Tanifuji G."/>
            <person name="Takabayashi S."/>
            <person name="Kume K."/>
            <person name="Takagi M."/>
            <person name="Nakayama T."/>
            <person name="Kamikawa R."/>
            <person name="Inagaki Y."/>
            <person name="Hashimoto T."/>
        </authorList>
    </citation>
    <scope>NUCLEOTIDE SEQUENCE [LARGE SCALE GENOMIC DNA]</scope>
    <source>
        <strain evidence="1">NY0173</strain>
    </source>
</reference>
<proteinExistence type="predicted"/>
<dbReference type="EMBL" id="BDIP01007191">
    <property type="protein sequence ID" value="GIQ91125.1"/>
    <property type="molecule type" value="Genomic_DNA"/>
</dbReference>